<dbReference type="PANTHER" id="PTHR37938:SF1">
    <property type="entry name" value="BLL0215 PROTEIN"/>
    <property type="match status" value="1"/>
</dbReference>
<feature type="compositionally biased region" description="Basic and acidic residues" evidence="1">
    <location>
        <begin position="222"/>
        <end position="241"/>
    </location>
</feature>
<keyword evidence="2" id="KW-0472">Membrane</keyword>
<sequence>MGFPENVLARGERVERSIHPHWLTVALPTVLGVLLVALAVFVAVVTPDDSTGNAVQWVSVAVLAVLAVWLVAVPFLRWRTTHYVVTTHRVMVRRGVLNKSGKDITLSKITDVSFGQTLFDRIINSGSLRIESAGDSPDEQFSNIPNSNEVQQLVNRLIDEDDLRRRRHGSGRSDHDDAYDAYDDEFDARYDEDADGRADDHDQRGDGRYAARGDGAWEDEADAGRPRLAEERPRRGRRDER</sequence>
<gene>
    <name evidence="4" type="ORF">FHW14_003186</name>
</gene>
<feature type="transmembrane region" description="Helical" evidence="2">
    <location>
        <begin position="21"/>
        <end position="45"/>
    </location>
</feature>
<dbReference type="EMBL" id="JACHVT010000007">
    <property type="protein sequence ID" value="MBB2987997.1"/>
    <property type="molecule type" value="Genomic_DNA"/>
</dbReference>
<dbReference type="Pfam" id="PF03703">
    <property type="entry name" value="bPH_2"/>
    <property type="match status" value="1"/>
</dbReference>
<dbReference type="Proteomes" id="UP000590811">
    <property type="component" value="Unassembled WGS sequence"/>
</dbReference>
<evidence type="ECO:0000313" key="5">
    <source>
        <dbReference type="Proteomes" id="UP000590811"/>
    </source>
</evidence>
<evidence type="ECO:0000313" key="4">
    <source>
        <dbReference type="EMBL" id="MBB2987997.1"/>
    </source>
</evidence>
<protein>
    <submittedName>
        <fullName evidence="4">Putative membrane protein YdbT with pleckstrin-like domain</fullName>
    </submittedName>
</protein>
<comment type="caution">
    <text evidence="4">The sequence shown here is derived from an EMBL/GenBank/DDBJ whole genome shotgun (WGS) entry which is preliminary data.</text>
</comment>
<feature type="domain" description="YdbS-like PH" evidence="3">
    <location>
        <begin position="78"/>
        <end position="152"/>
    </location>
</feature>
<dbReference type="RefSeq" id="WP_184511027.1">
    <property type="nucleotide sequence ID" value="NZ_JACHVT010000007.1"/>
</dbReference>
<dbReference type="AlphaFoldDB" id="A0A839PWV4"/>
<evidence type="ECO:0000256" key="1">
    <source>
        <dbReference type="SAM" id="MobiDB-lite"/>
    </source>
</evidence>
<proteinExistence type="predicted"/>
<dbReference type="InterPro" id="IPR005182">
    <property type="entry name" value="YdbS-like_PH"/>
</dbReference>
<dbReference type="PANTHER" id="PTHR37938">
    <property type="entry name" value="BLL0215 PROTEIN"/>
    <property type="match status" value="1"/>
</dbReference>
<feature type="transmembrane region" description="Helical" evidence="2">
    <location>
        <begin position="57"/>
        <end position="76"/>
    </location>
</feature>
<accession>A0A839PWV4</accession>
<evidence type="ECO:0000256" key="2">
    <source>
        <dbReference type="SAM" id="Phobius"/>
    </source>
</evidence>
<organism evidence="4 5">
    <name type="scientific">Terracoccus luteus</name>
    <dbReference type="NCBI Taxonomy" id="53356"/>
    <lineage>
        <taxon>Bacteria</taxon>
        <taxon>Bacillati</taxon>
        <taxon>Actinomycetota</taxon>
        <taxon>Actinomycetes</taxon>
        <taxon>Micrococcales</taxon>
        <taxon>Intrasporangiaceae</taxon>
        <taxon>Terracoccus</taxon>
    </lineage>
</organism>
<feature type="region of interest" description="Disordered" evidence="1">
    <location>
        <begin position="189"/>
        <end position="241"/>
    </location>
</feature>
<feature type="compositionally biased region" description="Basic and acidic residues" evidence="1">
    <location>
        <begin position="189"/>
        <end position="211"/>
    </location>
</feature>
<name>A0A839PWV4_9MICO</name>
<reference evidence="4 5" key="1">
    <citation type="submission" date="2020-08" db="EMBL/GenBank/DDBJ databases">
        <title>Genomic Encyclopedia of Type Strains, Phase IV (KMG-V): Genome sequencing to study the core and pangenomes of soil and plant-associated prokaryotes.</title>
        <authorList>
            <person name="Whitman W."/>
        </authorList>
    </citation>
    <scope>NUCLEOTIDE SEQUENCE [LARGE SCALE GENOMIC DNA]</scope>
    <source>
        <strain evidence="4 5">B3ACCR2</strain>
    </source>
</reference>
<evidence type="ECO:0000259" key="3">
    <source>
        <dbReference type="Pfam" id="PF03703"/>
    </source>
</evidence>
<keyword evidence="2" id="KW-0812">Transmembrane</keyword>
<keyword evidence="2" id="KW-1133">Transmembrane helix</keyword>